<accession>A0ABV3AJP4</accession>
<feature type="chain" id="PRO_5045178618" description="Lipoprotein" evidence="2">
    <location>
        <begin position="22"/>
        <end position="203"/>
    </location>
</feature>
<feature type="region of interest" description="Disordered" evidence="1">
    <location>
        <begin position="24"/>
        <end position="44"/>
    </location>
</feature>
<gene>
    <name evidence="3" type="ORF">AB0H04_34835</name>
</gene>
<dbReference type="RefSeq" id="WP_159014175.1">
    <property type="nucleotide sequence ID" value="NZ_JBEXDP010000014.1"/>
</dbReference>
<evidence type="ECO:0000313" key="4">
    <source>
        <dbReference type="Proteomes" id="UP001551011"/>
    </source>
</evidence>
<evidence type="ECO:0000256" key="1">
    <source>
        <dbReference type="SAM" id="MobiDB-lite"/>
    </source>
</evidence>
<protein>
    <recommendedName>
        <fullName evidence="5">Lipoprotein</fullName>
    </recommendedName>
</protein>
<sequence>MRGGRTAVAVVLLLGAVACTAQQSRQVRTAPSVKPPASPSCGSGTFRWGAVRQETRLTGVSPVVPLGKEDGWTTFHNVPVRTVVAWIRTNGVELSRRRAMASLARHLGYDTSDLMAPGENTAHHPRHPDRIDFDGAGRFVTAEAVKVVDASFAVSCPDGTHYGSVTTWLTGTQGASLSCGTDPGGEAWVREAYQLACGPLSPR</sequence>
<name>A0ABV3AJP4_9ACTN</name>
<dbReference type="Proteomes" id="UP001551011">
    <property type="component" value="Unassembled WGS sequence"/>
</dbReference>
<evidence type="ECO:0000256" key="2">
    <source>
        <dbReference type="SAM" id="SignalP"/>
    </source>
</evidence>
<reference evidence="3 4" key="1">
    <citation type="submission" date="2024-06" db="EMBL/GenBank/DDBJ databases">
        <title>The Natural Products Discovery Center: Release of the First 8490 Sequenced Strains for Exploring Actinobacteria Biosynthetic Diversity.</title>
        <authorList>
            <person name="Kalkreuter E."/>
            <person name="Kautsar S.A."/>
            <person name="Yang D."/>
            <person name="Bader C.D."/>
            <person name="Teijaro C.N."/>
            <person name="Fluegel L."/>
            <person name="Davis C.M."/>
            <person name="Simpson J.R."/>
            <person name="Lauterbach L."/>
            <person name="Steele A.D."/>
            <person name="Gui C."/>
            <person name="Meng S."/>
            <person name="Li G."/>
            <person name="Viehrig K."/>
            <person name="Ye F."/>
            <person name="Su P."/>
            <person name="Kiefer A.F."/>
            <person name="Nichols A."/>
            <person name="Cepeda A.J."/>
            <person name="Yan W."/>
            <person name="Fan B."/>
            <person name="Jiang Y."/>
            <person name="Adhikari A."/>
            <person name="Zheng C.-J."/>
            <person name="Schuster L."/>
            <person name="Cowan T.M."/>
            <person name="Smanski M.J."/>
            <person name="Chevrette M.G."/>
            <person name="De Carvalho L.P.S."/>
            <person name="Shen B."/>
        </authorList>
    </citation>
    <scope>NUCLEOTIDE SEQUENCE [LARGE SCALE GENOMIC DNA]</scope>
    <source>
        <strain evidence="3 4">NPDC020594</strain>
    </source>
</reference>
<dbReference type="EMBL" id="JBFAEG010000031">
    <property type="protein sequence ID" value="MEU5711972.1"/>
    <property type="molecule type" value="Genomic_DNA"/>
</dbReference>
<keyword evidence="2" id="KW-0732">Signal</keyword>
<evidence type="ECO:0008006" key="5">
    <source>
        <dbReference type="Google" id="ProtNLM"/>
    </source>
</evidence>
<comment type="caution">
    <text evidence="3">The sequence shown here is derived from an EMBL/GenBank/DDBJ whole genome shotgun (WGS) entry which is preliminary data.</text>
</comment>
<organism evidence="3 4">
    <name type="scientific">Streptomyces flaveolus</name>
    <dbReference type="NCBI Taxonomy" id="67297"/>
    <lineage>
        <taxon>Bacteria</taxon>
        <taxon>Bacillati</taxon>
        <taxon>Actinomycetota</taxon>
        <taxon>Actinomycetes</taxon>
        <taxon>Kitasatosporales</taxon>
        <taxon>Streptomycetaceae</taxon>
        <taxon>Streptomyces</taxon>
    </lineage>
</organism>
<dbReference type="PROSITE" id="PS51257">
    <property type="entry name" value="PROKAR_LIPOPROTEIN"/>
    <property type="match status" value="1"/>
</dbReference>
<keyword evidence="4" id="KW-1185">Reference proteome</keyword>
<feature type="signal peptide" evidence="2">
    <location>
        <begin position="1"/>
        <end position="21"/>
    </location>
</feature>
<evidence type="ECO:0000313" key="3">
    <source>
        <dbReference type="EMBL" id="MEU5711972.1"/>
    </source>
</evidence>
<proteinExistence type="predicted"/>